<evidence type="ECO:0000256" key="8">
    <source>
        <dbReference type="ARBA" id="ARBA00023242"/>
    </source>
</evidence>
<protein>
    <recommendedName>
        <fullName evidence="10">Nuclear receptor domain-containing protein</fullName>
    </recommendedName>
</protein>
<dbReference type="SMART" id="SM00399">
    <property type="entry name" value="ZnF_C4"/>
    <property type="match status" value="1"/>
</dbReference>
<keyword evidence="8" id="KW-0539">Nucleus</keyword>
<feature type="domain" description="Nuclear receptor" evidence="10">
    <location>
        <begin position="138"/>
        <end position="217"/>
    </location>
</feature>
<evidence type="ECO:0000313" key="12">
    <source>
        <dbReference type="Proteomes" id="UP000318571"/>
    </source>
</evidence>
<proteinExistence type="predicted"/>
<evidence type="ECO:0000256" key="3">
    <source>
        <dbReference type="ARBA" id="ARBA00022833"/>
    </source>
</evidence>
<dbReference type="GO" id="GO:0008270">
    <property type="term" value="F:zinc ion binding"/>
    <property type="evidence" value="ECO:0007669"/>
    <property type="project" value="UniProtKB-KW"/>
</dbReference>
<feature type="compositionally biased region" description="Low complexity" evidence="9">
    <location>
        <begin position="331"/>
        <end position="348"/>
    </location>
</feature>
<dbReference type="PROSITE" id="PS00031">
    <property type="entry name" value="NUCLEAR_REC_DBD_1"/>
    <property type="match status" value="1"/>
</dbReference>
<evidence type="ECO:0000256" key="1">
    <source>
        <dbReference type="ARBA" id="ARBA00022723"/>
    </source>
</evidence>
<keyword evidence="5" id="KW-0238">DNA-binding</keyword>
<dbReference type="SUPFAM" id="SSF57716">
    <property type="entry name" value="Glucocorticoid receptor-like (DNA-binding domain)"/>
    <property type="match status" value="1"/>
</dbReference>
<evidence type="ECO:0000259" key="10">
    <source>
        <dbReference type="PROSITE" id="PS51030"/>
    </source>
</evidence>
<evidence type="ECO:0000256" key="6">
    <source>
        <dbReference type="ARBA" id="ARBA00023163"/>
    </source>
</evidence>
<keyword evidence="2" id="KW-0863">Zinc-finger</keyword>
<dbReference type="AlphaFoldDB" id="A0A553PSJ5"/>
<evidence type="ECO:0000256" key="4">
    <source>
        <dbReference type="ARBA" id="ARBA00023015"/>
    </source>
</evidence>
<dbReference type="InterPro" id="IPR013088">
    <property type="entry name" value="Znf_NHR/GATA"/>
</dbReference>
<dbReference type="EMBL" id="VCGU01000001">
    <property type="protein sequence ID" value="TRY80658.1"/>
    <property type="molecule type" value="Genomic_DNA"/>
</dbReference>
<dbReference type="STRING" id="6832.A0A553PSJ5"/>
<dbReference type="InterPro" id="IPR050234">
    <property type="entry name" value="Nuclear_hormone_rcpt_NR1"/>
</dbReference>
<dbReference type="Gene3D" id="3.30.50.10">
    <property type="entry name" value="Erythroid Transcription Factor GATA-1, subunit A"/>
    <property type="match status" value="1"/>
</dbReference>
<dbReference type="Pfam" id="PF00105">
    <property type="entry name" value="zf-C4"/>
    <property type="match status" value="1"/>
</dbReference>
<dbReference type="InterPro" id="IPR001628">
    <property type="entry name" value="Znf_hrmn_rcpt"/>
</dbReference>
<sequence length="580" mass="66428">MNWSFDGDMDVNATGDGSVIADHGHRQRSFKQSVNKGFKRRQELYNFGFVRKQNRRRSSNERATNSLIAYESPGLKLSDSVTNEASKQVDPCLIAAVNKITTSMEGLRVIHRERMLSDITFYSDDEDAMSIHSDKRRSKVCSICKGESETYHLNYGASSCFSCRAFFRRAIQKDRDPKFVCKRGGKCEITLKTRKQCRKCRYEACLQNGMAPDAVLNSMQKKERFRKMIQKRLGPNGSEVDLLADLPLSYNMNLESIKELVKAAQGTKGDHDEAKLDEQEIGEFMEQLRVKRKVDGDESGRPMDMSNSNMKLHYKRKFIQMYQEEEEHHSSSMSSQSSDSGFSGEGFQPLTSGPLIPSPNPAAMKHKAFSLNFCWMTAQMKFRISPEIIRSFINYHQTGQTLNMNHFIDLLRLLTSLFHNFARQFPDFSVLSLRTQEFLLRENTPLFLAFFLGKYFGSQSGSQQLRWLFPSHKVEGFVQSVPFLRIQESLGLISNPREALMFEKIVSTIANQNFEYKHIHVIAHACLFYVPKVVPHEDVVLLGQFTSESREFLAAEGLDPSQLPLLFQNLETLAKIFSYL</sequence>
<keyword evidence="3" id="KW-0862">Zinc</keyword>
<evidence type="ECO:0000256" key="9">
    <source>
        <dbReference type="SAM" id="MobiDB-lite"/>
    </source>
</evidence>
<evidence type="ECO:0000256" key="7">
    <source>
        <dbReference type="ARBA" id="ARBA00023170"/>
    </source>
</evidence>
<evidence type="ECO:0000256" key="2">
    <source>
        <dbReference type="ARBA" id="ARBA00022771"/>
    </source>
</evidence>
<evidence type="ECO:0000313" key="11">
    <source>
        <dbReference type="EMBL" id="TRY80658.1"/>
    </source>
</evidence>
<dbReference type="PROSITE" id="PS51030">
    <property type="entry name" value="NUCLEAR_REC_DBD_2"/>
    <property type="match status" value="1"/>
</dbReference>
<dbReference type="GO" id="GO:0000978">
    <property type="term" value="F:RNA polymerase II cis-regulatory region sequence-specific DNA binding"/>
    <property type="evidence" value="ECO:0007669"/>
    <property type="project" value="TreeGrafter"/>
</dbReference>
<evidence type="ECO:0000256" key="5">
    <source>
        <dbReference type="ARBA" id="ARBA00023125"/>
    </source>
</evidence>
<dbReference type="Proteomes" id="UP000318571">
    <property type="component" value="Chromosome 12"/>
</dbReference>
<name>A0A553PSJ5_TIGCA</name>
<dbReference type="PANTHER" id="PTHR24082">
    <property type="entry name" value="NUCLEAR HORMONE RECEPTOR"/>
    <property type="match status" value="1"/>
</dbReference>
<keyword evidence="4" id="KW-0805">Transcription regulation</keyword>
<feature type="region of interest" description="Disordered" evidence="9">
    <location>
        <begin position="325"/>
        <end position="358"/>
    </location>
</feature>
<dbReference type="PRINTS" id="PR00047">
    <property type="entry name" value="STROIDFINGER"/>
</dbReference>
<comment type="caution">
    <text evidence="11">The sequence shown here is derived from an EMBL/GenBank/DDBJ whole genome shotgun (WGS) entry which is preliminary data.</text>
</comment>
<dbReference type="GO" id="GO:0000122">
    <property type="term" value="P:negative regulation of transcription by RNA polymerase II"/>
    <property type="evidence" value="ECO:0007669"/>
    <property type="project" value="TreeGrafter"/>
</dbReference>
<reference evidence="11 12" key="1">
    <citation type="journal article" date="2018" name="Nat. Ecol. Evol.">
        <title>Genomic signatures of mitonuclear coevolution across populations of Tigriopus californicus.</title>
        <authorList>
            <person name="Barreto F.S."/>
            <person name="Watson E.T."/>
            <person name="Lima T.G."/>
            <person name="Willett C.S."/>
            <person name="Edmands S."/>
            <person name="Li W."/>
            <person name="Burton R.S."/>
        </authorList>
    </citation>
    <scope>NUCLEOTIDE SEQUENCE [LARGE SCALE GENOMIC DNA]</scope>
    <source>
        <strain evidence="11 12">San Diego</strain>
    </source>
</reference>
<keyword evidence="1" id="KW-0479">Metal-binding</keyword>
<accession>A0A553PSJ5</accession>
<dbReference type="PANTHER" id="PTHR24082:SF283">
    <property type="entry name" value="NUCLEAR HORMONE RECEPTOR HR96"/>
    <property type="match status" value="1"/>
</dbReference>
<dbReference type="GO" id="GO:0004879">
    <property type="term" value="F:nuclear receptor activity"/>
    <property type="evidence" value="ECO:0007669"/>
    <property type="project" value="TreeGrafter"/>
</dbReference>
<keyword evidence="6" id="KW-0804">Transcription</keyword>
<keyword evidence="7" id="KW-0675">Receptor</keyword>
<dbReference type="InterPro" id="IPR035500">
    <property type="entry name" value="NHR-like_dom_sf"/>
</dbReference>
<keyword evidence="12" id="KW-1185">Reference proteome</keyword>
<dbReference type="GO" id="GO:0030154">
    <property type="term" value="P:cell differentiation"/>
    <property type="evidence" value="ECO:0007669"/>
    <property type="project" value="TreeGrafter"/>
</dbReference>
<gene>
    <name evidence="11" type="ORF">TCAL_13227</name>
</gene>
<dbReference type="GO" id="GO:0045944">
    <property type="term" value="P:positive regulation of transcription by RNA polymerase II"/>
    <property type="evidence" value="ECO:0007669"/>
    <property type="project" value="TreeGrafter"/>
</dbReference>
<organism evidence="11 12">
    <name type="scientific">Tigriopus californicus</name>
    <name type="common">Marine copepod</name>
    <dbReference type="NCBI Taxonomy" id="6832"/>
    <lineage>
        <taxon>Eukaryota</taxon>
        <taxon>Metazoa</taxon>
        <taxon>Ecdysozoa</taxon>
        <taxon>Arthropoda</taxon>
        <taxon>Crustacea</taxon>
        <taxon>Multicrustacea</taxon>
        <taxon>Hexanauplia</taxon>
        <taxon>Copepoda</taxon>
        <taxon>Harpacticoida</taxon>
        <taxon>Harpacticidae</taxon>
        <taxon>Tigriopus</taxon>
    </lineage>
</organism>
<dbReference type="SUPFAM" id="SSF48508">
    <property type="entry name" value="Nuclear receptor ligand-binding domain"/>
    <property type="match status" value="1"/>
</dbReference>